<comment type="caution">
    <text evidence="6">The sequence shown here is derived from an EMBL/GenBank/DDBJ whole genome shotgun (WGS) entry which is preliminary data.</text>
</comment>
<dbReference type="PANTHER" id="PTHR43790">
    <property type="entry name" value="CARBOHYDRATE TRANSPORT ATP-BINDING PROTEIN MG119-RELATED"/>
    <property type="match status" value="1"/>
</dbReference>
<dbReference type="EMBL" id="BARS01041861">
    <property type="protein sequence ID" value="GAG36799.1"/>
    <property type="molecule type" value="Genomic_DNA"/>
</dbReference>
<evidence type="ECO:0000256" key="1">
    <source>
        <dbReference type="ARBA" id="ARBA00022448"/>
    </source>
</evidence>
<dbReference type="GO" id="GO:0005524">
    <property type="term" value="F:ATP binding"/>
    <property type="evidence" value="ECO:0007669"/>
    <property type="project" value="UniProtKB-KW"/>
</dbReference>
<dbReference type="GO" id="GO:0016887">
    <property type="term" value="F:ATP hydrolysis activity"/>
    <property type="evidence" value="ECO:0007669"/>
    <property type="project" value="InterPro"/>
</dbReference>
<dbReference type="AlphaFoldDB" id="X0X0S7"/>
<dbReference type="SUPFAM" id="SSF52540">
    <property type="entry name" value="P-loop containing nucleoside triphosphate hydrolases"/>
    <property type="match status" value="1"/>
</dbReference>
<sequence length="252" mass="27695">GHGAAFGQSVSIEYFKVENFCRQGAFQNINFGLKRGEILGFAGLVGAGRTELALSIFGAEPRDSGQILIDGRPVAILRPCDAIKNRIAYLTEDRKGQGLFLTMQIRENLIAPFLKQLSSPIGFLKKKIIDRHVRQKVEEFAIASPSIYQKLLSLSGGNQQKCLVAMWMGIRPEIIIFDEPTRGVDVGARVEIYLKLRQFASAGTGIIIISSDLPELIGMCDRILIMHQGEITGEVLAQDFSEELILSFAAGI</sequence>
<evidence type="ECO:0000256" key="4">
    <source>
        <dbReference type="ARBA" id="ARBA00022840"/>
    </source>
</evidence>
<accession>X0X0S7</accession>
<keyword evidence="4" id="KW-0067">ATP-binding</keyword>
<dbReference type="PANTHER" id="PTHR43790:SF9">
    <property type="entry name" value="GALACTOFURANOSE TRANSPORTER ATP-BINDING PROTEIN YTFR"/>
    <property type="match status" value="1"/>
</dbReference>
<evidence type="ECO:0000256" key="2">
    <source>
        <dbReference type="ARBA" id="ARBA00022737"/>
    </source>
</evidence>
<name>X0X0S7_9ZZZZ</name>
<feature type="non-terminal residue" evidence="6">
    <location>
        <position position="252"/>
    </location>
</feature>
<gene>
    <name evidence="6" type="ORF">S01H1_63586</name>
</gene>
<organism evidence="6">
    <name type="scientific">marine sediment metagenome</name>
    <dbReference type="NCBI Taxonomy" id="412755"/>
    <lineage>
        <taxon>unclassified sequences</taxon>
        <taxon>metagenomes</taxon>
        <taxon>ecological metagenomes</taxon>
    </lineage>
</organism>
<keyword evidence="2" id="KW-0677">Repeat</keyword>
<feature type="non-terminal residue" evidence="6">
    <location>
        <position position="1"/>
    </location>
</feature>
<dbReference type="Gene3D" id="3.40.50.300">
    <property type="entry name" value="P-loop containing nucleotide triphosphate hydrolases"/>
    <property type="match status" value="1"/>
</dbReference>
<proteinExistence type="predicted"/>
<keyword evidence="1" id="KW-0813">Transport</keyword>
<dbReference type="InterPro" id="IPR027417">
    <property type="entry name" value="P-loop_NTPase"/>
</dbReference>
<dbReference type="SMART" id="SM00382">
    <property type="entry name" value="AAA"/>
    <property type="match status" value="1"/>
</dbReference>
<feature type="domain" description="ABC transporter" evidence="5">
    <location>
        <begin position="7"/>
        <end position="252"/>
    </location>
</feature>
<dbReference type="CDD" id="cd03215">
    <property type="entry name" value="ABC_Carb_Monos_II"/>
    <property type="match status" value="1"/>
</dbReference>
<keyword evidence="3" id="KW-0547">Nucleotide-binding</keyword>
<protein>
    <recommendedName>
        <fullName evidence="5">ABC transporter domain-containing protein</fullName>
    </recommendedName>
</protein>
<evidence type="ECO:0000256" key="3">
    <source>
        <dbReference type="ARBA" id="ARBA00022741"/>
    </source>
</evidence>
<dbReference type="PROSITE" id="PS50893">
    <property type="entry name" value="ABC_TRANSPORTER_2"/>
    <property type="match status" value="1"/>
</dbReference>
<dbReference type="InterPro" id="IPR050107">
    <property type="entry name" value="ABC_carbohydrate_import_ATPase"/>
</dbReference>
<dbReference type="InterPro" id="IPR003593">
    <property type="entry name" value="AAA+_ATPase"/>
</dbReference>
<evidence type="ECO:0000313" key="6">
    <source>
        <dbReference type="EMBL" id="GAG36799.1"/>
    </source>
</evidence>
<reference evidence="6" key="1">
    <citation type="journal article" date="2014" name="Front. Microbiol.">
        <title>High frequency of phylogenetically diverse reductive dehalogenase-homologous genes in deep subseafloor sedimentary metagenomes.</title>
        <authorList>
            <person name="Kawai M."/>
            <person name="Futagami T."/>
            <person name="Toyoda A."/>
            <person name="Takaki Y."/>
            <person name="Nishi S."/>
            <person name="Hori S."/>
            <person name="Arai W."/>
            <person name="Tsubouchi T."/>
            <person name="Morono Y."/>
            <person name="Uchiyama I."/>
            <person name="Ito T."/>
            <person name="Fujiyama A."/>
            <person name="Inagaki F."/>
            <person name="Takami H."/>
        </authorList>
    </citation>
    <scope>NUCLEOTIDE SEQUENCE</scope>
    <source>
        <strain evidence="6">Expedition CK06-06</strain>
    </source>
</reference>
<dbReference type="InterPro" id="IPR003439">
    <property type="entry name" value="ABC_transporter-like_ATP-bd"/>
</dbReference>
<evidence type="ECO:0000259" key="5">
    <source>
        <dbReference type="PROSITE" id="PS50893"/>
    </source>
</evidence>
<dbReference type="Pfam" id="PF00005">
    <property type="entry name" value="ABC_tran"/>
    <property type="match status" value="1"/>
</dbReference>